<dbReference type="InParanoid" id="S8G7M5"/>
<feature type="compositionally biased region" description="Basic and acidic residues" evidence="6">
    <location>
        <begin position="76"/>
        <end position="88"/>
    </location>
</feature>
<feature type="region of interest" description="Disordered" evidence="6">
    <location>
        <begin position="659"/>
        <end position="689"/>
    </location>
</feature>
<organism evidence="8 9">
    <name type="scientific">Fomitopsis schrenkii</name>
    <name type="common">Brown rot fungus</name>
    <dbReference type="NCBI Taxonomy" id="2126942"/>
    <lineage>
        <taxon>Eukaryota</taxon>
        <taxon>Fungi</taxon>
        <taxon>Dikarya</taxon>
        <taxon>Basidiomycota</taxon>
        <taxon>Agaricomycotina</taxon>
        <taxon>Agaricomycetes</taxon>
        <taxon>Polyporales</taxon>
        <taxon>Fomitopsis</taxon>
    </lineage>
</organism>
<dbReference type="GO" id="GO:0005741">
    <property type="term" value="C:mitochondrial outer membrane"/>
    <property type="evidence" value="ECO:0007669"/>
    <property type="project" value="UniProtKB-SubCell"/>
</dbReference>
<feature type="region of interest" description="Disordered" evidence="6">
    <location>
        <begin position="378"/>
        <end position="397"/>
    </location>
</feature>
<evidence type="ECO:0000256" key="3">
    <source>
        <dbReference type="ARBA" id="ARBA00022787"/>
    </source>
</evidence>
<keyword evidence="5" id="KW-0496">Mitochondrion</keyword>
<keyword evidence="2" id="KW-0547">Nucleotide-binding</keyword>
<feature type="compositionally biased region" description="Polar residues" evidence="6">
    <location>
        <begin position="12"/>
        <end position="28"/>
    </location>
</feature>
<evidence type="ECO:0000259" key="7">
    <source>
        <dbReference type="SMART" id="SM00382"/>
    </source>
</evidence>
<dbReference type="AlphaFoldDB" id="S8G7M5"/>
<dbReference type="PANTHER" id="PTHR45644:SF56">
    <property type="entry name" value="AAA ATPASE, PUTATIVE (AFU_ORTHOLOGUE AFUA_2G12920)-RELATED"/>
    <property type="match status" value="1"/>
</dbReference>
<feature type="compositionally biased region" description="Basic and acidic residues" evidence="6">
    <location>
        <begin position="1040"/>
        <end position="1057"/>
    </location>
</feature>
<dbReference type="Pfam" id="PF00004">
    <property type="entry name" value="AAA"/>
    <property type="match status" value="1"/>
</dbReference>
<dbReference type="eggNOG" id="KOG0737">
    <property type="taxonomic scope" value="Eukaryota"/>
</dbReference>
<dbReference type="Gene3D" id="1.10.8.60">
    <property type="match status" value="1"/>
</dbReference>
<protein>
    <recommendedName>
        <fullName evidence="7">AAA+ ATPase domain-containing protein</fullName>
    </recommendedName>
</protein>
<evidence type="ECO:0000313" key="9">
    <source>
        <dbReference type="Proteomes" id="UP000015241"/>
    </source>
</evidence>
<keyword evidence="3" id="KW-0472">Membrane</keyword>
<dbReference type="InterPro" id="IPR003960">
    <property type="entry name" value="ATPase_AAA_CS"/>
</dbReference>
<dbReference type="InterPro" id="IPR041569">
    <property type="entry name" value="AAA_lid_3"/>
</dbReference>
<dbReference type="PROSITE" id="PS00674">
    <property type="entry name" value="AAA"/>
    <property type="match status" value="1"/>
</dbReference>
<dbReference type="InterPro" id="IPR003593">
    <property type="entry name" value="AAA+_ATPase"/>
</dbReference>
<sequence length="1152" mass="125046">MRSSLLARRTRSILNSSPIRHRALSSTHALRFPRKDLAGAPATPKLTKRSSSSVTPSSGDVESPAKPPVLASPSEPPKDDGPGEEPERPRRRRSVGSSKDPDPSHPLPSGLDVLWTPEDDASSSIAIQHALPPPEIFEEILHNLHITLHPQTQHRATYPSSSGPIVEPNFALYCPIEGGDVYVDETVREIARRTGAEVVVLDSVQLAAGSCGEFGKAASVLQLPSNPLHFPSPANPPARSPPRQAREWEEDDWEEGSPYAMAPSRMTLHVLTPVPTRPARSFFSSVPRDNGMAKLRAFFDDLINISAEPNPAEGSSASTIHSRRPRIVYIRDFATLAESSATWYPALLAAVRQRRQGPISRPSSPVLNPTTIVFGITPPITGTSTTTSGSGPSSMMNLLMSQRSTSSTAAPGDRKPKIEYAEDTSSDKARERRTTSRMKRWARSGPQVQDIPQLASPEEMEEASSKGGKSDVVVLGGGAEGMLNLPSMLGGALMARGAGGRPGPSSPASESSTQFFRTSLVLPNVRTASLERETRMARRREINELTTRMGVAAVGGELEPLERPSEPAESLEPALESTGESTSPSEESVERRLWDDWAKHIVPWQTVRRIADRAVGRIVAERTQHGPSVPSLDSTPIPWSAVHDAWIRHQTAEGLWKTLLTPAPGRTNREMPEDEDGEEKSGDEDADDVDEVVERLKRDPDLDTHEVRLLGSIVDTSSLTTTFSQVHLPEHTIDSVRTIVSLPLLHPAAFQHGLLKEHNMTGCLLFGPPGTGKTLVVRALAKEAGCRMLAIKPSDVMDMYVGEGEKLVRAVFSLARKLSPCVVFIDELDALFGARISRDTGGGIAHRGVITEFMQEMDGLKSSKDNVIVIGATNRPFDLDDAVLRRLPRRLLVDLPGEKEREEILNILLRDEKLADDVNMKTLATRTESFSGSDLKHLCVAAVLDAVKERVEVPWRASRARDAPDAAASSSTSRSDLESPATVSRPETISPPSDGEDVQGRIVSEKQPLPSEGLGFATKLAPSSEDAASEVVDSDSLVIDEVKRDDQGASSTDKESEPSPETAALYQRTIHLRNFEKALTEITPSASESLGSLAELRKWNEEFGEGRKQRKQVVWGKGRFGFTLSPVDDSGAGRVSTDKSASLNAPEKPDSI</sequence>
<feature type="region of interest" description="Disordered" evidence="6">
    <location>
        <begin position="955"/>
        <end position="1063"/>
    </location>
</feature>
<evidence type="ECO:0000256" key="1">
    <source>
        <dbReference type="ARBA" id="ARBA00004572"/>
    </source>
</evidence>
<feature type="region of interest" description="Disordered" evidence="6">
    <location>
        <begin position="1123"/>
        <end position="1152"/>
    </location>
</feature>
<dbReference type="EMBL" id="KE504122">
    <property type="protein sequence ID" value="EPT06140.1"/>
    <property type="molecule type" value="Genomic_DNA"/>
</dbReference>
<feature type="region of interest" description="Disordered" evidence="6">
    <location>
        <begin position="557"/>
        <end position="588"/>
    </location>
</feature>
<proteinExistence type="predicted"/>
<dbReference type="Proteomes" id="UP000015241">
    <property type="component" value="Unassembled WGS sequence"/>
</dbReference>
<dbReference type="Gene3D" id="3.40.50.300">
    <property type="entry name" value="P-loop containing nucleotide triphosphate hydrolases"/>
    <property type="match status" value="1"/>
</dbReference>
<feature type="compositionally biased region" description="Basic and acidic residues" evidence="6">
    <location>
        <begin position="955"/>
        <end position="964"/>
    </location>
</feature>
<evidence type="ECO:0000256" key="6">
    <source>
        <dbReference type="SAM" id="MobiDB-lite"/>
    </source>
</evidence>
<dbReference type="HOGENOM" id="CLU_004423_0_0_1"/>
<feature type="compositionally biased region" description="Low complexity" evidence="6">
    <location>
        <begin position="576"/>
        <end position="586"/>
    </location>
</feature>
<evidence type="ECO:0000256" key="4">
    <source>
        <dbReference type="ARBA" id="ARBA00022840"/>
    </source>
</evidence>
<feature type="compositionally biased region" description="Low complexity" evidence="6">
    <location>
        <begin position="50"/>
        <end position="62"/>
    </location>
</feature>
<feature type="region of interest" description="Disordered" evidence="6">
    <location>
        <begin position="1"/>
        <end position="115"/>
    </location>
</feature>
<feature type="compositionally biased region" description="Low complexity" evidence="6">
    <location>
        <begin position="965"/>
        <end position="974"/>
    </location>
</feature>
<keyword evidence="3" id="KW-1000">Mitochondrion outer membrane</keyword>
<feature type="compositionally biased region" description="Basic and acidic residues" evidence="6">
    <location>
        <begin position="412"/>
        <end position="434"/>
    </location>
</feature>
<evidence type="ECO:0000256" key="2">
    <source>
        <dbReference type="ARBA" id="ARBA00022741"/>
    </source>
</evidence>
<feature type="compositionally biased region" description="Acidic residues" evidence="6">
    <location>
        <begin position="672"/>
        <end position="689"/>
    </location>
</feature>
<dbReference type="PANTHER" id="PTHR45644">
    <property type="entry name" value="AAA ATPASE, PUTATIVE (AFU_ORTHOLOGUE AFUA_2G12920)-RELATED-RELATED"/>
    <property type="match status" value="1"/>
</dbReference>
<feature type="compositionally biased region" description="Low complexity" evidence="6">
    <location>
        <begin position="378"/>
        <end position="394"/>
    </location>
</feature>
<dbReference type="GO" id="GO:0016887">
    <property type="term" value="F:ATP hydrolysis activity"/>
    <property type="evidence" value="ECO:0007669"/>
    <property type="project" value="InterPro"/>
</dbReference>
<dbReference type="InterPro" id="IPR027417">
    <property type="entry name" value="P-loop_NTPase"/>
</dbReference>
<feature type="region of interest" description="Disordered" evidence="6">
    <location>
        <begin position="402"/>
        <end position="469"/>
    </location>
</feature>
<dbReference type="STRING" id="743788.S8G7M5"/>
<comment type="subcellular location">
    <subcellularLocation>
        <location evidence="1">Mitochondrion outer membrane</location>
        <topology evidence="1">Single-pass membrane protein</topology>
    </subcellularLocation>
</comment>
<feature type="compositionally biased region" description="Polar residues" evidence="6">
    <location>
        <begin position="981"/>
        <end position="991"/>
    </location>
</feature>
<dbReference type="SUPFAM" id="SSF52540">
    <property type="entry name" value="P-loop containing nucleoside triphosphate hydrolases"/>
    <property type="match status" value="1"/>
</dbReference>
<gene>
    <name evidence="8" type="ORF">FOMPIDRAFT_1034092</name>
</gene>
<accession>S8G7M5</accession>
<dbReference type="OrthoDB" id="39734at2759"/>
<dbReference type="InterPro" id="IPR051701">
    <property type="entry name" value="Mito_OM_Translocase_MSP1"/>
</dbReference>
<feature type="region of interest" description="Disordered" evidence="6">
    <location>
        <begin position="228"/>
        <end position="251"/>
    </location>
</feature>
<evidence type="ECO:0000256" key="5">
    <source>
        <dbReference type="ARBA" id="ARBA00023128"/>
    </source>
</evidence>
<dbReference type="GO" id="GO:0005524">
    <property type="term" value="F:ATP binding"/>
    <property type="evidence" value="ECO:0007669"/>
    <property type="project" value="UniProtKB-KW"/>
</dbReference>
<feature type="domain" description="AAA+ ATPase" evidence="7">
    <location>
        <begin position="759"/>
        <end position="897"/>
    </location>
</feature>
<reference evidence="8 9" key="1">
    <citation type="journal article" date="2012" name="Science">
        <title>The Paleozoic origin of enzymatic lignin decomposition reconstructed from 31 fungal genomes.</title>
        <authorList>
            <person name="Floudas D."/>
            <person name="Binder M."/>
            <person name="Riley R."/>
            <person name="Barry K."/>
            <person name="Blanchette R.A."/>
            <person name="Henrissat B."/>
            <person name="Martinez A.T."/>
            <person name="Otillar R."/>
            <person name="Spatafora J.W."/>
            <person name="Yadav J.S."/>
            <person name="Aerts A."/>
            <person name="Benoit I."/>
            <person name="Boyd A."/>
            <person name="Carlson A."/>
            <person name="Copeland A."/>
            <person name="Coutinho P.M."/>
            <person name="de Vries R.P."/>
            <person name="Ferreira P."/>
            <person name="Findley K."/>
            <person name="Foster B."/>
            <person name="Gaskell J."/>
            <person name="Glotzer D."/>
            <person name="Gorecki P."/>
            <person name="Heitman J."/>
            <person name="Hesse C."/>
            <person name="Hori C."/>
            <person name="Igarashi K."/>
            <person name="Jurgens J.A."/>
            <person name="Kallen N."/>
            <person name="Kersten P."/>
            <person name="Kohler A."/>
            <person name="Kuees U."/>
            <person name="Kumar T.K.A."/>
            <person name="Kuo A."/>
            <person name="LaButti K."/>
            <person name="Larrondo L.F."/>
            <person name="Lindquist E."/>
            <person name="Ling A."/>
            <person name="Lombard V."/>
            <person name="Lucas S."/>
            <person name="Lundell T."/>
            <person name="Martin R."/>
            <person name="McLaughlin D.J."/>
            <person name="Morgenstern I."/>
            <person name="Morin E."/>
            <person name="Murat C."/>
            <person name="Nagy L.G."/>
            <person name="Nolan M."/>
            <person name="Ohm R.A."/>
            <person name="Patyshakuliyeva A."/>
            <person name="Rokas A."/>
            <person name="Ruiz-Duenas F.J."/>
            <person name="Sabat G."/>
            <person name="Salamov A."/>
            <person name="Samejima M."/>
            <person name="Schmutz J."/>
            <person name="Slot J.C."/>
            <person name="St John F."/>
            <person name="Stenlid J."/>
            <person name="Sun H."/>
            <person name="Sun S."/>
            <person name="Syed K."/>
            <person name="Tsang A."/>
            <person name="Wiebenga A."/>
            <person name="Young D."/>
            <person name="Pisabarro A."/>
            <person name="Eastwood D.C."/>
            <person name="Martin F."/>
            <person name="Cullen D."/>
            <person name="Grigoriev I.V."/>
            <person name="Hibbett D.S."/>
        </authorList>
    </citation>
    <scope>NUCLEOTIDE SEQUENCE</scope>
    <source>
        <strain evidence="9">FP-58527</strain>
    </source>
</reference>
<feature type="region of interest" description="Disordered" evidence="6">
    <location>
        <begin position="495"/>
        <end position="514"/>
    </location>
</feature>
<evidence type="ECO:0000313" key="8">
    <source>
        <dbReference type="EMBL" id="EPT06140.1"/>
    </source>
</evidence>
<keyword evidence="4" id="KW-0067">ATP-binding</keyword>
<name>S8G7M5_FOMSC</name>
<dbReference type="InterPro" id="IPR003959">
    <property type="entry name" value="ATPase_AAA_core"/>
</dbReference>
<dbReference type="SMART" id="SM00382">
    <property type="entry name" value="AAA"/>
    <property type="match status" value="1"/>
</dbReference>
<keyword evidence="9" id="KW-1185">Reference proteome</keyword>
<dbReference type="Pfam" id="PF17862">
    <property type="entry name" value="AAA_lid_3"/>
    <property type="match status" value="1"/>
</dbReference>